<evidence type="ECO:0000313" key="2">
    <source>
        <dbReference type="EMBL" id="PQJ28525.1"/>
    </source>
</evidence>
<dbReference type="SUPFAM" id="SSF160935">
    <property type="entry name" value="VPA0735-like"/>
    <property type="match status" value="1"/>
</dbReference>
<gene>
    <name evidence="2" type="ORF">BSZ32_08385</name>
</gene>
<accession>A0A2S7U0K8</accession>
<protein>
    <recommendedName>
        <fullName evidence="4">DUF1254 domain-containing protein</fullName>
    </recommendedName>
</protein>
<feature type="chain" id="PRO_5015559307" description="DUF1254 domain-containing protein" evidence="1">
    <location>
        <begin position="20"/>
        <end position="217"/>
    </location>
</feature>
<keyword evidence="1" id="KW-0732">Signal</keyword>
<dbReference type="AlphaFoldDB" id="A0A2S7U0K8"/>
<evidence type="ECO:0008006" key="4">
    <source>
        <dbReference type="Google" id="ProtNLM"/>
    </source>
</evidence>
<proteinExistence type="predicted"/>
<dbReference type="Proteomes" id="UP000239907">
    <property type="component" value="Unassembled WGS sequence"/>
</dbReference>
<name>A0A2S7U0K8_9BACT</name>
<keyword evidence="3" id="KW-1185">Reference proteome</keyword>
<evidence type="ECO:0000256" key="1">
    <source>
        <dbReference type="SAM" id="SignalP"/>
    </source>
</evidence>
<dbReference type="RefSeq" id="WP_105043027.1">
    <property type="nucleotide sequence ID" value="NZ_MQWA01000001.1"/>
</dbReference>
<reference evidence="2 3" key="1">
    <citation type="submission" date="2016-12" db="EMBL/GenBank/DDBJ databases">
        <title>Study of bacterial adaptation to deep sea.</title>
        <authorList>
            <person name="Song J."/>
            <person name="Yoshizawa S."/>
            <person name="Kogure K."/>
        </authorList>
    </citation>
    <scope>NUCLEOTIDE SEQUENCE [LARGE SCALE GENOMIC DNA]</scope>
    <source>
        <strain evidence="2 3">SAORIC-165</strain>
    </source>
</reference>
<evidence type="ECO:0000313" key="3">
    <source>
        <dbReference type="Proteomes" id="UP000239907"/>
    </source>
</evidence>
<sequence length="217" mass="24610">MKNHLFILPLVTLAASAFAAEKIDVSFKNYNQAETARNFNNWVKLGDDNKILHLKELSPVGPKAPTIRMNLDTLYSVGVYQNDGEMTLTIPDTGLYQSVMILDTDGYTPYYFTKPGTYQLKNDSEYLFIAARTVVKDRHSKESFAAAHKAQTGLKVTGNGSKSYVMPNFDQKQLHKLTTEYNNKMLDSKISFVYGDGKMSVNEEHRTWSNTAGWEEW</sequence>
<comment type="caution">
    <text evidence="2">The sequence shown here is derived from an EMBL/GenBank/DDBJ whole genome shotgun (WGS) entry which is preliminary data.</text>
</comment>
<dbReference type="EMBL" id="MQWA01000001">
    <property type="protein sequence ID" value="PQJ28525.1"/>
    <property type="molecule type" value="Genomic_DNA"/>
</dbReference>
<dbReference type="OrthoDB" id="9777345at2"/>
<feature type="signal peptide" evidence="1">
    <location>
        <begin position="1"/>
        <end position="19"/>
    </location>
</feature>
<organism evidence="2 3">
    <name type="scientific">Rubritalea profundi</name>
    <dbReference type="NCBI Taxonomy" id="1658618"/>
    <lineage>
        <taxon>Bacteria</taxon>
        <taxon>Pseudomonadati</taxon>
        <taxon>Verrucomicrobiota</taxon>
        <taxon>Verrucomicrobiia</taxon>
        <taxon>Verrucomicrobiales</taxon>
        <taxon>Rubritaleaceae</taxon>
        <taxon>Rubritalea</taxon>
    </lineage>
</organism>